<evidence type="ECO:0000313" key="3">
    <source>
        <dbReference type="EMBL" id="RMW52332.1"/>
    </source>
</evidence>
<keyword evidence="1" id="KW-0472">Membrane</keyword>
<sequence length="188" mass="22324">MNELNQEISKKIIGWKRTRYNRINISERFKKYGSHWNAVMFFMNAFAIVLTIVSLKFPLKTGIDTIVAGCFSIYVILLQYFLANQNYETRSLRFHYEQLEIEKLRYSLKALLRDSSLQYQAKQEKYNSITNQYLISLKNNENHEKIDDKLVKKEHYNIAIDLSLDNIFFYVNLVIFLGVILLVISIYL</sequence>
<comment type="caution">
    <text evidence="3">The sequence shown here is derived from an EMBL/GenBank/DDBJ whole genome shotgun (WGS) entry which is preliminary data.</text>
</comment>
<reference evidence="3 4" key="1">
    <citation type="submission" date="2018-10" db="EMBL/GenBank/DDBJ databases">
        <title>Genome sequences of five Lactobacillus pentosus strains isolated from brines of traditionally fermented spanish-style green table olives and differences between them.</title>
        <authorList>
            <person name="Jimenez Diaz R."/>
        </authorList>
    </citation>
    <scope>NUCLEOTIDE SEQUENCE [LARGE SCALE GENOMIC DNA]</scope>
    <source>
        <strain evidence="3 4">IG10</strain>
    </source>
</reference>
<evidence type="ECO:0000259" key="2">
    <source>
        <dbReference type="Pfam" id="PF18160"/>
    </source>
</evidence>
<dbReference type="InterPro" id="IPR041115">
    <property type="entry name" value="SLATT_5"/>
</dbReference>
<feature type="transmembrane region" description="Helical" evidence="1">
    <location>
        <begin position="167"/>
        <end position="187"/>
    </location>
</feature>
<feature type="domain" description="SMODS and SLOG-associating 2TM effector" evidence="2">
    <location>
        <begin position="16"/>
        <end position="183"/>
    </location>
</feature>
<proteinExistence type="predicted"/>
<dbReference type="RefSeq" id="WP_010015144.1">
    <property type="nucleotide sequence ID" value="NZ_RDCJ01000007.1"/>
</dbReference>
<dbReference type="NCBIfam" id="NF033631">
    <property type="entry name" value="SLATT_5"/>
    <property type="match status" value="1"/>
</dbReference>
<feature type="transmembrane region" description="Helical" evidence="1">
    <location>
        <begin position="65"/>
        <end position="83"/>
    </location>
</feature>
<dbReference type="Pfam" id="PF18160">
    <property type="entry name" value="SLATT_5"/>
    <property type="match status" value="1"/>
</dbReference>
<evidence type="ECO:0000313" key="4">
    <source>
        <dbReference type="Proteomes" id="UP000276249"/>
    </source>
</evidence>
<keyword evidence="1" id="KW-0812">Transmembrane</keyword>
<accession>A0ABD7ITL2</accession>
<feature type="transmembrane region" description="Helical" evidence="1">
    <location>
        <begin position="38"/>
        <end position="59"/>
    </location>
</feature>
<dbReference type="Proteomes" id="UP000276249">
    <property type="component" value="Unassembled WGS sequence"/>
</dbReference>
<organism evidence="3 4">
    <name type="scientific">Lactiplantibacillus pentosus</name>
    <name type="common">Lactobacillus pentosus</name>
    <dbReference type="NCBI Taxonomy" id="1589"/>
    <lineage>
        <taxon>Bacteria</taxon>
        <taxon>Bacillati</taxon>
        <taxon>Bacillota</taxon>
        <taxon>Bacilli</taxon>
        <taxon>Lactobacillales</taxon>
        <taxon>Lactobacillaceae</taxon>
        <taxon>Lactiplantibacillus</taxon>
    </lineage>
</organism>
<dbReference type="EMBL" id="RDCJ01000007">
    <property type="protein sequence ID" value="RMW52332.1"/>
    <property type="molecule type" value="Genomic_DNA"/>
</dbReference>
<protein>
    <submittedName>
        <fullName evidence="3">SLATT domain-containing protein</fullName>
    </submittedName>
</protein>
<dbReference type="AlphaFoldDB" id="A0ABD7ITL2"/>
<name>A0ABD7ITL2_LACPE</name>
<gene>
    <name evidence="3" type="ORF">D6U18_00925</name>
</gene>
<evidence type="ECO:0000256" key="1">
    <source>
        <dbReference type="SAM" id="Phobius"/>
    </source>
</evidence>
<keyword evidence="1" id="KW-1133">Transmembrane helix</keyword>